<evidence type="ECO:0008006" key="5">
    <source>
        <dbReference type="Google" id="ProtNLM"/>
    </source>
</evidence>
<protein>
    <recommendedName>
        <fullName evidence="5">Prepilin-type N-terminal cleavage/methylation domain-containing protein</fullName>
    </recommendedName>
</protein>
<evidence type="ECO:0000256" key="2">
    <source>
        <dbReference type="SAM" id="Phobius"/>
    </source>
</evidence>
<dbReference type="EMBL" id="SJPO01000006">
    <property type="protein sequence ID" value="TWT76133.1"/>
    <property type="molecule type" value="Genomic_DNA"/>
</dbReference>
<comment type="caution">
    <text evidence="3">The sequence shown here is derived from an EMBL/GenBank/DDBJ whole genome shotgun (WGS) entry which is preliminary data.</text>
</comment>
<evidence type="ECO:0000313" key="3">
    <source>
        <dbReference type="EMBL" id="TWT76133.1"/>
    </source>
</evidence>
<sequence length="219" mass="23410">MHTNHPYAELPMRHRGKRPARRRAGISLAEVVVSIPLVGLVMVGAMNATGSVLRTWSQARESYQGHSLGEQLMAEVLQQAYEDPDDPPTFGVETGEPVAVRTAWDDVDDYYNLSQSPPRTRAGAAISGYTGWTQQCSVVYATLADPTQASATDAGLKRITVTVTDPAGRATVLTAYRSRWGAGEQPPAVDTTVQGYVSHDLTAGGGTLRGGASLFNHAE</sequence>
<keyword evidence="2" id="KW-0812">Transmembrane</keyword>
<keyword evidence="4" id="KW-1185">Reference proteome</keyword>
<dbReference type="AlphaFoldDB" id="A0A5C5YME6"/>
<gene>
    <name evidence="3" type="ORF">Pla123a_29220</name>
</gene>
<accession>A0A5C5YME6</accession>
<name>A0A5C5YME6_9BACT</name>
<feature type="region of interest" description="Disordered" evidence="1">
    <location>
        <begin position="1"/>
        <end position="21"/>
    </location>
</feature>
<keyword evidence="2" id="KW-0472">Membrane</keyword>
<reference evidence="3 4" key="1">
    <citation type="submission" date="2019-02" db="EMBL/GenBank/DDBJ databases">
        <title>Deep-cultivation of Planctomycetes and their phenomic and genomic characterization uncovers novel biology.</title>
        <authorList>
            <person name="Wiegand S."/>
            <person name="Jogler M."/>
            <person name="Boedeker C."/>
            <person name="Pinto D."/>
            <person name="Vollmers J."/>
            <person name="Rivas-Marin E."/>
            <person name="Kohn T."/>
            <person name="Peeters S.H."/>
            <person name="Heuer A."/>
            <person name="Rast P."/>
            <person name="Oberbeckmann S."/>
            <person name="Bunk B."/>
            <person name="Jeske O."/>
            <person name="Meyerdierks A."/>
            <person name="Storesund J.E."/>
            <person name="Kallscheuer N."/>
            <person name="Luecker S."/>
            <person name="Lage O.M."/>
            <person name="Pohl T."/>
            <person name="Merkel B.J."/>
            <person name="Hornburger P."/>
            <person name="Mueller R.-W."/>
            <person name="Bruemmer F."/>
            <person name="Labrenz M."/>
            <person name="Spormann A.M."/>
            <person name="Op Den Camp H."/>
            <person name="Overmann J."/>
            <person name="Amann R."/>
            <person name="Jetten M.S.M."/>
            <person name="Mascher T."/>
            <person name="Medema M.H."/>
            <person name="Devos D.P."/>
            <person name="Kaster A.-K."/>
            <person name="Ovreas L."/>
            <person name="Rohde M."/>
            <person name="Galperin M.Y."/>
            <person name="Jogler C."/>
        </authorList>
    </citation>
    <scope>NUCLEOTIDE SEQUENCE [LARGE SCALE GENOMIC DNA]</scope>
    <source>
        <strain evidence="3 4">Pla123a</strain>
    </source>
</reference>
<feature type="transmembrane region" description="Helical" evidence="2">
    <location>
        <begin position="24"/>
        <end position="46"/>
    </location>
</feature>
<proteinExistence type="predicted"/>
<evidence type="ECO:0000256" key="1">
    <source>
        <dbReference type="SAM" id="MobiDB-lite"/>
    </source>
</evidence>
<dbReference type="Proteomes" id="UP000318478">
    <property type="component" value="Unassembled WGS sequence"/>
</dbReference>
<keyword evidence="2" id="KW-1133">Transmembrane helix</keyword>
<evidence type="ECO:0000313" key="4">
    <source>
        <dbReference type="Proteomes" id="UP000318478"/>
    </source>
</evidence>
<organism evidence="3 4">
    <name type="scientific">Posidoniimonas polymericola</name>
    <dbReference type="NCBI Taxonomy" id="2528002"/>
    <lineage>
        <taxon>Bacteria</taxon>
        <taxon>Pseudomonadati</taxon>
        <taxon>Planctomycetota</taxon>
        <taxon>Planctomycetia</taxon>
        <taxon>Pirellulales</taxon>
        <taxon>Lacipirellulaceae</taxon>
        <taxon>Posidoniimonas</taxon>
    </lineage>
</organism>